<dbReference type="PRINTS" id="PR00453">
    <property type="entry name" value="VWFADOMAIN"/>
</dbReference>
<organism evidence="9 10">
    <name type="scientific">Porites evermanni</name>
    <dbReference type="NCBI Taxonomy" id="104178"/>
    <lineage>
        <taxon>Eukaryota</taxon>
        <taxon>Metazoa</taxon>
        <taxon>Cnidaria</taxon>
        <taxon>Anthozoa</taxon>
        <taxon>Hexacorallia</taxon>
        <taxon>Scleractinia</taxon>
        <taxon>Fungiina</taxon>
        <taxon>Poritidae</taxon>
        <taxon>Porites</taxon>
    </lineage>
</organism>
<dbReference type="PANTHER" id="PTHR24020">
    <property type="entry name" value="COLLAGEN ALPHA"/>
    <property type="match status" value="1"/>
</dbReference>
<evidence type="ECO:0000259" key="8">
    <source>
        <dbReference type="PROSITE" id="PS50261"/>
    </source>
</evidence>
<evidence type="ECO:0000256" key="4">
    <source>
        <dbReference type="ARBA" id="ARBA00023136"/>
    </source>
</evidence>
<dbReference type="EMBL" id="CALNXI010000053">
    <property type="protein sequence ID" value="CAH3017028.1"/>
    <property type="molecule type" value="Genomic_DNA"/>
</dbReference>
<dbReference type="SUPFAM" id="SSF53955">
    <property type="entry name" value="Lysozyme-like"/>
    <property type="match status" value="1"/>
</dbReference>
<dbReference type="Pfam" id="PF00092">
    <property type="entry name" value="VWA"/>
    <property type="match status" value="1"/>
</dbReference>
<reference evidence="9 10" key="1">
    <citation type="submission" date="2022-05" db="EMBL/GenBank/DDBJ databases">
        <authorList>
            <consortium name="Genoscope - CEA"/>
            <person name="William W."/>
        </authorList>
    </citation>
    <scope>NUCLEOTIDE SEQUENCE [LARGE SCALE GENOMIC DNA]</scope>
</reference>
<comment type="subcellular location">
    <subcellularLocation>
        <location evidence="1">Membrane</location>
        <topology evidence="1">Multi-pass membrane protein</topology>
    </subcellularLocation>
</comment>
<dbReference type="SUPFAM" id="SSF53300">
    <property type="entry name" value="vWA-like"/>
    <property type="match status" value="1"/>
</dbReference>
<dbReference type="Gene3D" id="1.20.1070.10">
    <property type="entry name" value="Rhodopsin 7-helix transmembrane proteins"/>
    <property type="match status" value="1"/>
</dbReference>
<dbReference type="InterPro" id="IPR050525">
    <property type="entry name" value="ECM_Assembly_Org"/>
</dbReference>
<dbReference type="InterPro" id="IPR036465">
    <property type="entry name" value="vWFA_dom_sf"/>
</dbReference>
<evidence type="ECO:0000313" key="10">
    <source>
        <dbReference type="Proteomes" id="UP001159427"/>
    </source>
</evidence>
<dbReference type="InterPro" id="IPR002035">
    <property type="entry name" value="VWF_A"/>
</dbReference>
<feature type="region of interest" description="Disordered" evidence="5">
    <location>
        <begin position="782"/>
        <end position="824"/>
    </location>
</feature>
<dbReference type="Gene3D" id="3.40.50.410">
    <property type="entry name" value="von Willebrand factor, type A domain"/>
    <property type="match status" value="1"/>
</dbReference>
<evidence type="ECO:0000259" key="7">
    <source>
        <dbReference type="PROSITE" id="PS50234"/>
    </source>
</evidence>
<dbReference type="Gene3D" id="1.10.530.10">
    <property type="match status" value="1"/>
</dbReference>
<dbReference type="PROSITE" id="PS50234">
    <property type="entry name" value="VWFA"/>
    <property type="match status" value="1"/>
</dbReference>
<evidence type="ECO:0000256" key="6">
    <source>
        <dbReference type="SAM" id="Phobius"/>
    </source>
</evidence>
<dbReference type="PROSITE" id="PS50261">
    <property type="entry name" value="G_PROTEIN_RECEP_F2_4"/>
    <property type="match status" value="1"/>
</dbReference>
<dbReference type="InterPro" id="IPR017981">
    <property type="entry name" value="GPCR_2-like_7TM"/>
</dbReference>
<gene>
    <name evidence="9" type="ORF">PEVE_00034752</name>
</gene>
<feature type="region of interest" description="Disordered" evidence="5">
    <location>
        <begin position="699"/>
        <end position="724"/>
    </location>
</feature>
<evidence type="ECO:0000313" key="9">
    <source>
        <dbReference type="EMBL" id="CAH3017028.1"/>
    </source>
</evidence>
<feature type="transmembrane region" description="Helical" evidence="6">
    <location>
        <begin position="1031"/>
        <end position="1053"/>
    </location>
</feature>
<dbReference type="PANTHER" id="PTHR24020:SF20">
    <property type="entry name" value="PH DOMAIN-CONTAINING PROTEIN"/>
    <property type="match status" value="1"/>
</dbReference>
<sequence>MLVKLLFFSDRGECVNQCVSRYPSYFRGYYMKANDCPGATLTNASQTDGDVICCIFDTTIVPSIPQNVSVSREVYLAMVGDTTRTRALYPFYMKALSTADIIGNKLEIAAFTAQILYQTSGLRLSEESSYGEKPTNEEGNDKRKFKSRGFLPLIGQHFYELASSAVKEEIIDQPEMVALPSIGFKVASWLWKEGYASARNISLTTGSMGDYCNGTEYSFVELSHKIQNSSTGIERLFQYWRHTTKVLGLSCPSQGQGPLCYSGQRKGRCKLMKSCKGEYTTEGCPGASPIACCLDCQNPIDLAFVLDSSGSVSQANFQLGLQFIVRVCEYFDIGYPHGTRVAVIRYSSAASILIRFNTYINKEDVLNAIRAIPRQVGSTRTDLALLLANRELFNNSDNGVRPKDLGVPRVLVLLTDGRSTSGIKKVIEQSNLLRQEGVNIFAMGIGRNINNDELNIIASDPDVDHVFYPKTYAEVNSMVEKMREASCYEPALLEEEKEVMSDVQSNTVKYYKYDLQNKTGIKTLFIETMGGGGRVSVSMKDTNPRGHRFNLGFCETGIGDNFTTSGDIFMLEELESNDFCDVHENGGCTEPRFVSDDEFLEEGIITYVKRCSSRWFYVSIEGFNRTNKFNLTLYKDFIRTNNIENITEETETNKTATFPIPQNVYVGVAVATIGTTATIASVVTLSCAKDFQLKGSTKIKKRKRKNNKNAEKNNNGTVNSGFEKDDEVNKDVKFDNLRNRSSTLSPLIEKYEHMSSEEPSRIAIEERKGRQRVCSIDVAETENTQIKKTRSSSFSAENQGRKSSTQTVTIANTNETKRRPTRISLVSSMIQDLQREDTIIKETTTSVNPSGSAEKRNSRVEMSQFKRQITSTSVSVSLRTRPETPKTPQPNKEESDEKTACCFRWKPFYSQNKAQKSRKKVGNSTDRIDLEKSITEEEDNKEEKVSFVKRVKRKLTWRNALAVLFPCFTYYILMKGNKEKPSDNKEDKSEKGHCEMRDRRFERDMQMTQAFCVLLSQLLFLAGADARDNQIACAVVAIAMNYLSLVTVTWLIVQAMYLFSFTRSRESETKQRLKINLYYAGAWG</sequence>
<dbReference type="Pfam" id="PF00002">
    <property type="entry name" value="7tm_2"/>
    <property type="match status" value="1"/>
</dbReference>
<dbReference type="CDD" id="cd01472">
    <property type="entry name" value="vWA_collagen"/>
    <property type="match status" value="1"/>
</dbReference>
<feature type="compositionally biased region" description="Polar residues" evidence="5">
    <location>
        <begin position="782"/>
        <end position="814"/>
    </location>
</feature>
<keyword evidence="3 6" id="KW-1133">Transmembrane helix</keyword>
<keyword evidence="4 6" id="KW-0472">Membrane</keyword>
<feature type="non-terminal residue" evidence="9">
    <location>
        <position position="1084"/>
    </location>
</feature>
<feature type="transmembrane region" description="Helical" evidence="6">
    <location>
        <begin position="1006"/>
        <end position="1024"/>
    </location>
</feature>
<feature type="compositionally biased region" description="Polar residues" evidence="5">
    <location>
        <begin position="841"/>
        <end position="851"/>
    </location>
</feature>
<evidence type="ECO:0000256" key="3">
    <source>
        <dbReference type="ARBA" id="ARBA00022989"/>
    </source>
</evidence>
<dbReference type="Proteomes" id="UP001159427">
    <property type="component" value="Unassembled WGS sequence"/>
</dbReference>
<protein>
    <submittedName>
        <fullName evidence="9">Uncharacterized protein</fullName>
    </submittedName>
</protein>
<feature type="domain" description="VWFA" evidence="7">
    <location>
        <begin position="301"/>
        <end position="482"/>
    </location>
</feature>
<proteinExistence type="predicted"/>
<feature type="transmembrane region" description="Helical" evidence="6">
    <location>
        <begin position="664"/>
        <end position="688"/>
    </location>
</feature>
<dbReference type="SMART" id="SM00327">
    <property type="entry name" value="VWA"/>
    <property type="match status" value="1"/>
</dbReference>
<feature type="domain" description="G-protein coupled receptors family 2 profile 2" evidence="8">
    <location>
        <begin position="1010"/>
        <end position="1084"/>
    </location>
</feature>
<dbReference type="InterPro" id="IPR000832">
    <property type="entry name" value="GPCR_2_secretin-like"/>
</dbReference>
<keyword evidence="2 6" id="KW-0812">Transmembrane</keyword>
<evidence type="ECO:0000256" key="5">
    <source>
        <dbReference type="SAM" id="MobiDB-lite"/>
    </source>
</evidence>
<dbReference type="InterPro" id="IPR023346">
    <property type="entry name" value="Lysozyme-like_dom_sf"/>
</dbReference>
<feature type="transmembrane region" description="Helical" evidence="6">
    <location>
        <begin position="955"/>
        <end position="973"/>
    </location>
</feature>
<accession>A0ABN8LN89</accession>
<evidence type="ECO:0000256" key="1">
    <source>
        <dbReference type="ARBA" id="ARBA00004141"/>
    </source>
</evidence>
<name>A0ABN8LN89_9CNID</name>
<feature type="region of interest" description="Disordered" evidence="5">
    <location>
        <begin position="840"/>
        <end position="898"/>
    </location>
</feature>
<keyword evidence="10" id="KW-1185">Reference proteome</keyword>
<evidence type="ECO:0000256" key="2">
    <source>
        <dbReference type="ARBA" id="ARBA00022692"/>
    </source>
</evidence>
<comment type="caution">
    <text evidence="9">The sequence shown here is derived from an EMBL/GenBank/DDBJ whole genome shotgun (WGS) entry which is preliminary data.</text>
</comment>